<dbReference type="Proteomes" id="UP000178774">
    <property type="component" value="Unassembled WGS sequence"/>
</dbReference>
<keyword evidence="2" id="KW-1133">Transmembrane helix</keyword>
<evidence type="ECO:0000259" key="3">
    <source>
        <dbReference type="Pfam" id="PF04773"/>
    </source>
</evidence>
<dbReference type="PANTHER" id="PTHR38731:SF1">
    <property type="entry name" value="FECR PROTEIN DOMAIN-CONTAINING PROTEIN"/>
    <property type="match status" value="1"/>
</dbReference>
<reference evidence="4 5" key="1">
    <citation type="journal article" date="2016" name="Nat. Commun.">
        <title>Thousands of microbial genomes shed light on interconnected biogeochemical processes in an aquifer system.</title>
        <authorList>
            <person name="Anantharaman K."/>
            <person name="Brown C.T."/>
            <person name="Hug L.A."/>
            <person name="Sharon I."/>
            <person name="Castelle C.J."/>
            <person name="Probst A.J."/>
            <person name="Thomas B.C."/>
            <person name="Singh A."/>
            <person name="Wilkins M.J."/>
            <person name="Karaoz U."/>
            <person name="Brodie E.L."/>
            <person name="Williams K.H."/>
            <person name="Hubbard S.S."/>
            <person name="Banfield J.F."/>
        </authorList>
    </citation>
    <scope>NUCLEOTIDE SEQUENCE [LARGE SCALE GENOMIC DNA]</scope>
</reference>
<feature type="transmembrane region" description="Helical" evidence="2">
    <location>
        <begin position="6"/>
        <end position="25"/>
    </location>
</feature>
<evidence type="ECO:0000256" key="2">
    <source>
        <dbReference type="SAM" id="Phobius"/>
    </source>
</evidence>
<name>A0A1G2HU42_9BACT</name>
<protein>
    <recommendedName>
        <fullName evidence="3">FecR protein domain-containing protein</fullName>
    </recommendedName>
</protein>
<keyword evidence="2" id="KW-0472">Membrane</keyword>
<comment type="caution">
    <text evidence="4">The sequence shown here is derived from an EMBL/GenBank/DDBJ whole genome shotgun (WGS) entry which is preliminary data.</text>
</comment>
<dbReference type="EMBL" id="MHOP01000011">
    <property type="protein sequence ID" value="OGZ65985.1"/>
    <property type="molecule type" value="Genomic_DNA"/>
</dbReference>
<feature type="region of interest" description="Disordered" evidence="1">
    <location>
        <begin position="229"/>
        <end position="249"/>
    </location>
</feature>
<proteinExistence type="predicted"/>
<dbReference type="InterPro" id="IPR006860">
    <property type="entry name" value="FecR"/>
</dbReference>
<evidence type="ECO:0000313" key="4">
    <source>
        <dbReference type="EMBL" id="OGZ65985.1"/>
    </source>
</evidence>
<organism evidence="4 5">
    <name type="scientific">Candidatus Staskawiczbacteria bacterium RIFCSPHIGHO2_01_FULL_41_41</name>
    <dbReference type="NCBI Taxonomy" id="1802203"/>
    <lineage>
        <taxon>Bacteria</taxon>
        <taxon>Candidatus Staskawicziibacteriota</taxon>
    </lineage>
</organism>
<dbReference type="AlphaFoldDB" id="A0A1G2HU42"/>
<evidence type="ECO:0000256" key="1">
    <source>
        <dbReference type="SAM" id="MobiDB-lite"/>
    </source>
</evidence>
<gene>
    <name evidence="4" type="ORF">A2822_02975</name>
</gene>
<keyword evidence="2" id="KW-0812">Transmembrane</keyword>
<dbReference type="PANTHER" id="PTHR38731">
    <property type="entry name" value="LIPL45-RELATED LIPOPROTEIN-RELATED"/>
    <property type="match status" value="1"/>
</dbReference>
<accession>A0A1G2HU42</accession>
<evidence type="ECO:0000313" key="5">
    <source>
        <dbReference type="Proteomes" id="UP000178774"/>
    </source>
</evidence>
<feature type="domain" description="FecR protein" evidence="3">
    <location>
        <begin position="81"/>
        <end position="176"/>
    </location>
</feature>
<dbReference type="Gene3D" id="2.60.120.1440">
    <property type="match status" value="1"/>
</dbReference>
<dbReference type="Pfam" id="PF04773">
    <property type="entry name" value="FecR"/>
    <property type="match status" value="1"/>
</dbReference>
<sequence>MKPIVIIIVAFIIIAILIGAFLLFITPKEAGQPQNNNQIQENKIPQPSLLTVINNSVNIKTALQTDFKEVTEKTAQVKEGDTVKTSASGRAIIESQNNATLVIDKNSEYIMTVSAENKSSMMLVLGNIWAQVTQLLGQGEYYKIETANAVATVRGTSFGVSYGNNLTIVMVAVGKVSLQSVNPANRQPIGKEIVISAGEKGSVATGYEPLLQALSGADKRSGWYLLNQGNVKNPPAPSQLPTVPAESKR</sequence>